<name>A0A4Q7LSQ6_9BURK</name>
<proteinExistence type="predicted"/>
<evidence type="ECO:0000313" key="2">
    <source>
        <dbReference type="Proteomes" id="UP000293433"/>
    </source>
</evidence>
<dbReference type="EMBL" id="SGWV01000007">
    <property type="protein sequence ID" value="RZS57895.1"/>
    <property type="molecule type" value="Genomic_DNA"/>
</dbReference>
<dbReference type="RefSeq" id="WP_130480107.1">
    <property type="nucleotide sequence ID" value="NZ_SGWV01000007.1"/>
</dbReference>
<dbReference type="Proteomes" id="UP000293433">
    <property type="component" value="Unassembled WGS sequence"/>
</dbReference>
<organism evidence="1 2">
    <name type="scientific">Sphaerotilus mobilis</name>
    <dbReference type="NCBI Taxonomy" id="47994"/>
    <lineage>
        <taxon>Bacteria</taxon>
        <taxon>Pseudomonadati</taxon>
        <taxon>Pseudomonadota</taxon>
        <taxon>Betaproteobacteria</taxon>
        <taxon>Burkholderiales</taxon>
        <taxon>Sphaerotilaceae</taxon>
        <taxon>Sphaerotilus</taxon>
    </lineage>
</organism>
<evidence type="ECO:0000313" key="1">
    <source>
        <dbReference type="EMBL" id="RZS57895.1"/>
    </source>
</evidence>
<comment type="caution">
    <text evidence="1">The sequence shown here is derived from an EMBL/GenBank/DDBJ whole genome shotgun (WGS) entry which is preliminary data.</text>
</comment>
<dbReference type="SUPFAM" id="SSF48371">
    <property type="entry name" value="ARM repeat"/>
    <property type="match status" value="1"/>
</dbReference>
<gene>
    <name evidence="1" type="ORF">EV685_0169</name>
</gene>
<dbReference type="OrthoDB" id="9797162at2"/>
<dbReference type="Gene3D" id="1.25.40.290">
    <property type="entry name" value="ARM repeat domains"/>
    <property type="match status" value="1"/>
</dbReference>
<protein>
    <submittedName>
        <fullName evidence="1">3-methyladenine DNA glycosylase AlkC</fullName>
    </submittedName>
</protein>
<dbReference type="AlphaFoldDB" id="A0A4Q7LSQ6"/>
<dbReference type="InterPro" id="IPR016024">
    <property type="entry name" value="ARM-type_fold"/>
</dbReference>
<accession>A0A4Q7LSQ6</accession>
<keyword evidence="2" id="KW-1185">Reference proteome</keyword>
<reference evidence="1 2" key="1">
    <citation type="submission" date="2019-02" db="EMBL/GenBank/DDBJ databases">
        <title>Genomic Encyclopedia of Type Strains, Phase IV (KMG-IV): sequencing the most valuable type-strain genomes for metagenomic binning, comparative biology and taxonomic classification.</title>
        <authorList>
            <person name="Goeker M."/>
        </authorList>
    </citation>
    <scope>NUCLEOTIDE SEQUENCE [LARGE SCALE GENOMIC DNA]</scope>
    <source>
        <strain evidence="1 2">DSM 10617</strain>
    </source>
</reference>
<sequence length="377" mass="41250">MAEPLKNLLDDASIAAMAQHLSRVCHDFDAETFVRVASVDLDALAFKARAMQLADALQASLPTHFERAADALEAALAPADAGDFDEPAASRTGAQGLAGWPVWAMAEHIARHGQQQPERALSALHAMTQRFTAEFAIRPFIVRHPALVYATLQRWTTDRSAHVRRLVSEGSRPRLPWGLQLKALVADPSPTRPLLEALQDDASAYVRRSVANHLNDIAKDHPERIADWLARHLPDASEARRALLRHASRTLVKQGDLAVLHAWGLGQPLQGHARLRIAPASICLGESVELGLTLISTSPEAQTLLVDYAVHHVKANGSTSPKVFKGWKLDLAPNESRAFVRRHALRPISTRTYHPGWHRVVVQVNGVAVAEAGFELG</sequence>